<sequence>MDDTPTEDRRLLFLQEHVLRALILKPESWSKCVSGEETRQLVQDFVDKSEPKTLVVTVTAAGALQPANSIMSSSKNKVVYFVKRNQTALRAESMKDSMLYGELSYAPLQHFCGLVEEVVVPLLSNSRNHTAWPQVVSQDIRHHLHTLQSNVFVVCGCVQGRTLLPFPGEAKKLEHAAPEKYNSVETVDKCLIHSVESVLIDWIHELHGVLSRDPSEELLRGTHPTPQTELFFWGNRLADLECIYSQLTSLRAQKMATLLVAVESSYAHSFNSLLRDVLQALEEARDICAHLKPLQCLFEKVEAAQFPEIRIHIAPLMHTVCLLWAHSHFYCRPARIVVLLQEICNLLLQQAHAYLVPQELWRGEGQSLVKLQTTLDLLQLFRNTYNECKSNLSQYQKNGHRAPPWDFPPHLVFIQLDLFMQRLNTEVVVTAMNLLKLEKLEIGGVKGRILSQHVQILHQNFVELYKNFTEKSCACLDLNNTEFDADVRRFKLLVEDTDRRLGAIFCQAFDSAPALEHAFKVLDMFGSLLDHPLVAADAVDRYPTLVSMFDQELDRIRFIYLKCLQAANQLAWSPMNKNMPPVAGGLRWVQELRRRIQAPFSIFRKLSYP</sequence>
<dbReference type="GO" id="GO:0005858">
    <property type="term" value="C:axonemal dynein complex"/>
    <property type="evidence" value="ECO:0007669"/>
    <property type="project" value="TreeGrafter"/>
</dbReference>
<dbReference type="InterPro" id="IPR026983">
    <property type="entry name" value="DHC"/>
</dbReference>
<dbReference type="Proteomes" id="UP000261520">
    <property type="component" value="Unplaced"/>
</dbReference>
<reference evidence="2" key="2">
    <citation type="submission" date="2025-09" db="UniProtKB">
        <authorList>
            <consortium name="Ensembl"/>
        </authorList>
    </citation>
    <scope>IDENTIFICATION</scope>
</reference>
<name>A0A3B4AFI7_9GOBI</name>
<dbReference type="InterPro" id="IPR013594">
    <property type="entry name" value="Dynein_heavy_tail"/>
</dbReference>
<reference evidence="2" key="1">
    <citation type="submission" date="2025-08" db="UniProtKB">
        <authorList>
            <consortium name="Ensembl"/>
        </authorList>
    </citation>
    <scope>IDENTIFICATION</scope>
</reference>
<keyword evidence="3" id="KW-1185">Reference proteome</keyword>
<dbReference type="Ensembl" id="ENSPMGT00000016267.1">
    <property type="protein sequence ID" value="ENSPMGP00000015256.1"/>
    <property type="gene ID" value="ENSPMGG00000012483.1"/>
</dbReference>
<dbReference type="PANTHER" id="PTHR46532">
    <property type="entry name" value="MALE FERTILITY FACTOR KL5"/>
    <property type="match status" value="1"/>
</dbReference>
<dbReference type="Pfam" id="PF08385">
    <property type="entry name" value="DHC_N1"/>
    <property type="match status" value="1"/>
</dbReference>
<dbReference type="GO" id="GO:0045505">
    <property type="term" value="F:dynein intermediate chain binding"/>
    <property type="evidence" value="ECO:0007669"/>
    <property type="project" value="InterPro"/>
</dbReference>
<organism evidence="2 3">
    <name type="scientific">Periophthalmus magnuspinnatus</name>
    <dbReference type="NCBI Taxonomy" id="409849"/>
    <lineage>
        <taxon>Eukaryota</taxon>
        <taxon>Metazoa</taxon>
        <taxon>Chordata</taxon>
        <taxon>Craniata</taxon>
        <taxon>Vertebrata</taxon>
        <taxon>Euteleostomi</taxon>
        <taxon>Actinopterygii</taxon>
        <taxon>Neopterygii</taxon>
        <taxon>Teleostei</taxon>
        <taxon>Neoteleostei</taxon>
        <taxon>Acanthomorphata</taxon>
        <taxon>Gobiaria</taxon>
        <taxon>Gobiiformes</taxon>
        <taxon>Gobioidei</taxon>
        <taxon>Gobiidae</taxon>
        <taxon>Oxudercinae</taxon>
        <taxon>Periophthalmus</taxon>
    </lineage>
</organism>
<dbReference type="AlphaFoldDB" id="A0A3B4AFI7"/>
<evidence type="ECO:0000313" key="3">
    <source>
        <dbReference type="Proteomes" id="UP000261520"/>
    </source>
</evidence>
<dbReference type="GO" id="GO:0051959">
    <property type="term" value="F:dynein light intermediate chain binding"/>
    <property type="evidence" value="ECO:0007669"/>
    <property type="project" value="InterPro"/>
</dbReference>
<evidence type="ECO:0000259" key="1">
    <source>
        <dbReference type="Pfam" id="PF08385"/>
    </source>
</evidence>
<accession>A0A3B4AFI7</accession>
<protein>
    <recommendedName>
        <fullName evidence="1">Dynein heavy chain tail domain-containing protein</fullName>
    </recommendedName>
</protein>
<feature type="domain" description="Dynein heavy chain tail" evidence="1">
    <location>
        <begin position="192"/>
        <end position="605"/>
    </location>
</feature>
<dbReference type="STRING" id="409849.ENSPMGP00000015256"/>
<dbReference type="GO" id="GO:0007018">
    <property type="term" value="P:microtubule-based movement"/>
    <property type="evidence" value="ECO:0007669"/>
    <property type="project" value="InterPro"/>
</dbReference>
<evidence type="ECO:0000313" key="2">
    <source>
        <dbReference type="Ensembl" id="ENSPMGP00000015256.1"/>
    </source>
</evidence>
<proteinExistence type="predicted"/>
<dbReference type="PANTHER" id="PTHR46532:SF11">
    <property type="entry name" value="DYNEIN AXONEMAL HEAVY CHAIN 12"/>
    <property type="match status" value="1"/>
</dbReference>